<evidence type="ECO:0000313" key="10">
    <source>
        <dbReference type="EMBL" id="SEE05625.1"/>
    </source>
</evidence>
<feature type="domain" description="ABC transmembrane type-1" evidence="9">
    <location>
        <begin position="28"/>
        <end position="310"/>
    </location>
</feature>
<name>A0A1H5FQB6_PSEAG</name>
<dbReference type="EMBL" id="FNSC01000001">
    <property type="protein sequence ID" value="SEE05625.1"/>
    <property type="molecule type" value="Genomic_DNA"/>
</dbReference>
<feature type="transmembrane region" description="Helical" evidence="7">
    <location>
        <begin position="249"/>
        <end position="269"/>
    </location>
</feature>
<dbReference type="InterPro" id="IPR017871">
    <property type="entry name" value="ABC_transporter-like_CS"/>
</dbReference>
<dbReference type="GO" id="GO:0090374">
    <property type="term" value="P:oligopeptide export from mitochondrion"/>
    <property type="evidence" value="ECO:0007669"/>
    <property type="project" value="TreeGrafter"/>
</dbReference>
<evidence type="ECO:0000256" key="7">
    <source>
        <dbReference type="SAM" id="Phobius"/>
    </source>
</evidence>
<dbReference type="SUPFAM" id="SSF52540">
    <property type="entry name" value="P-loop containing nucleoside triphosphate hydrolases"/>
    <property type="match status" value="1"/>
</dbReference>
<dbReference type="SMART" id="SM00382">
    <property type="entry name" value="AAA"/>
    <property type="match status" value="1"/>
</dbReference>
<dbReference type="Pfam" id="PF00664">
    <property type="entry name" value="ABC_membrane"/>
    <property type="match status" value="1"/>
</dbReference>
<reference evidence="11" key="1">
    <citation type="submission" date="2016-10" db="EMBL/GenBank/DDBJ databases">
        <authorList>
            <person name="Varghese N."/>
            <person name="Submissions S."/>
        </authorList>
    </citation>
    <scope>NUCLEOTIDE SEQUENCE [LARGE SCALE GENOMIC DNA]</scope>
    <source>
        <strain evidence="11">DSM 12111</strain>
    </source>
</reference>
<evidence type="ECO:0000256" key="3">
    <source>
        <dbReference type="ARBA" id="ARBA00022741"/>
    </source>
</evidence>
<dbReference type="SUPFAM" id="SSF90123">
    <property type="entry name" value="ABC transporter transmembrane region"/>
    <property type="match status" value="1"/>
</dbReference>
<dbReference type="FunFam" id="3.40.50.300:FF:000218">
    <property type="entry name" value="Multidrug ABC transporter ATP-binding protein"/>
    <property type="match status" value="1"/>
</dbReference>
<dbReference type="InterPro" id="IPR003439">
    <property type="entry name" value="ABC_transporter-like_ATP-bd"/>
</dbReference>
<feature type="transmembrane region" description="Helical" evidence="7">
    <location>
        <begin position="284"/>
        <end position="301"/>
    </location>
</feature>
<dbReference type="InterPro" id="IPR036640">
    <property type="entry name" value="ABC1_TM_sf"/>
</dbReference>
<dbReference type="OrthoDB" id="9806127at2"/>
<dbReference type="PANTHER" id="PTHR43394">
    <property type="entry name" value="ATP-DEPENDENT PERMEASE MDL1, MITOCHONDRIAL"/>
    <property type="match status" value="1"/>
</dbReference>
<dbReference type="Proteomes" id="UP000242849">
    <property type="component" value="Unassembled WGS sequence"/>
</dbReference>
<keyword evidence="6 7" id="KW-0472">Membrane</keyword>
<evidence type="ECO:0000256" key="2">
    <source>
        <dbReference type="ARBA" id="ARBA00022692"/>
    </source>
</evidence>
<dbReference type="PANTHER" id="PTHR43394:SF1">
    <property type="entry name" value="ATP-BINDING CASSETTE SUB-FAMILY B MEMBER 10, MITOCHONDRIAL"/>
    <property type="match status" value="1"/>
</dbReference>
<dbReference type="STRING" id="53406.SAMN05421553_3935"/>
<keyword evidence="4 10" id="KW-0067">ATP-binding</keyword>
<protein>
    <submittedName>
        <fullName evidence="10">ATP-binding cassette, subfamily B</fullName>
    </submittedName>
</protein>
<evidence type="ECO:0000256" key="4">
    <source>
        <dbReference type="ARBA" id="ARBA00022840"/>
    </source>
</evidence>
<dbReference type="Pfam" id="PF00005">
    <property type="entry name" value="ABC_tran"/>
    <property type="match status" value="1"/>
</dbReference>
<dbReference type="GO" id="GO:0005524">
    <property type="term" value="F:ATP binding"/>
    <property type="evidence" value="ECO:0007669"/>
    <property type="project" value="UniProtKB-KW"/>
</dbReference>
<keyword evidence="2 7" id="KW-0812">Transmembrane</keyword>
<dbReference type="PROSITE" id="PS00211">
    <property type="entry name" value="ABC_TRANSPORTER_1"/>
    <property type="match status" value="1"/>
</dbReference>
<dbReference type="Gene3D" id="1.20.1560.10">
    <property type="entry name" value="ABC transporter type 1, transmembrane domain"/>
    <property type="match status" value="1"/>
</dbReference>
<keyword evidence="11" id="KW-1185">Reference proteome</keyword>
<evidence type="ECO:0000256" key="1">
    <source>
        <dbReference type="ARBA" id="ARBA00004651"/>
    </source>
</evidence>
<feature type="transmembrane region" description="Helical" evidence="7">
    <location>
        <begin position="69"/>
        <end position="93"/>
    </location>
</feature>
<dbReference type="GO" id="GO:0005886">
    <property type="term" value="C:plasma membrane"/>
    <property type="evidence" value="ECO:0007669"/>
    <property type="project" value="UniProtKB-SubCell"/>
</dbReference>
<proteinExistence type="predicted"/>
<dbReference type="GO" id="GO:0016887">
    <property type="term" value="F:ATP hydrolysis activity"/>
    <property type="evidence" value="ECO:0007669"/>
    <property type="project" value="InterPro"/>
</dbReference>
<dbReference type="InterPro" id="IPR003593">
    <property type="entry name" value="AAA+_ATPase"/>
</dbReference>
<dbReference type="PROSITE" id="PS50929">
    <property type="entry name" value="ABC_TM1F"/>
    <property type="match status" value="1"/>
</dbReference>
<dbReference type="RefSeq" id="WP_090386090.1">
    <property type="nucleotide sequence ID" value="NZ_FNSC01000001.1"/>
</dbReference>
<feature type="transmembrane region" description="Helical" evidence="7">
    <location>
        <begin position="146"/>
        <end position="163"/>
    </location>
</feature>
<evidence type="ECO:0000256" key="5">
    <source>
        <dbReference type="ARBA" id="ARBA00022989"/>
    </source>
</evidence>
<evidence type="ECO:0000259" key="8">
    <source>
        <dbReference type="PROSITE" id="PS50893"/>
    </source>
</evidence>
<dbReference type="InterPro" id="IPR039421">
    <property type="entry name" value="Type_1_exporter"/>
</dbReference>
<dbReference type="InterPro" id="IPR011527">
    <property type="entry name" value="ABC1_TM_dom"/>
</dbReference>
<dbReference type="InterPro" id="IPR027417">
    <property type="entry name" value="P-loop_NTPase"/>
</dbReference>
<dbReference type="InterPro" id="IPR011918">
    <property type="entry name" value="ABC_MsbA_ATP-bd"/>
</dbReference>
<dbReference type="NCBIfam" id="TIGR02204">
    <property type="entry name" value="MsbA_rel"/>
    <property type="match status" value="1"/>
</dbReference>
<evidence type="ECO:0000259" key="9">
    <source>
        <dbReference type="PROSITE" id="PS50929"/>
    </source>
</evidence>
<gene>
    <name evidence="10" type="ORF">SAMN05421553_3935</name>
</gene>
<evidence type="ECO:0000313" key="11">
    <source>
        <dbReference type="Proteomes" id="UP000242849"/>
    </source>
</evidence>
<evidence type="ECO:0000256" key="6">
    <source>
        <dbReference type="ARBA" id="ARBA00023136"/>
    </source>
</evidence>
<accession>A0A1H5FQB6</accession>
<comment type="subcellular location">
    <subcellularLocation>
        <location evidence="1">Cell membrane</location>
        <topology evidence="1">Multi-pass membrane protein</topology>
    </subcellularLocation>
</comment>
<dbReference type="Gene3D" id="3.40.50.300">
    <property type="entry name" value="P-loop containing nucleotide triphosphate hydrolases"/>
    <property type="match status" value="1"/>
</dbReference>
<dbReference type="AlphaFoldDB" id="A0A1H5FQB6"/>
<dbReference type="GO" id="GO:0015421">
    <property type="term" value="F:ABC-type oligopeptide transporter activity"/>
    <property type="evidence" value="ECO:0007669"/>
    <property type="project" value="TreeGrafter"/>
</dbReference>
<keyword evidence="3" id="KW-0547">Nucleotide-binding</keyword>
<dbReference type="FunFam" id="1.20.1560.10:FF:000098">
    <property type="entry name" value="Probable ATP-binding/permease fusion ABC transporter"/>
    <property type="match status" value="1"/>
</dbReference>
<feature type="transmembrane region" description="Helical" evidence="7">
    <location>
        <begin position="169"/>
        <end position="186"/>
    </location>
</feature>
<dbReference type="CDD" id="cd18575">
    <property type="entry name" value="ABC_6TM_bac_exporter_ABCB8_10_like"/>
    <property type="match status" value="1"/>
</dbReference>
<keyword evidence="5 7" id="KW-1133">Transmembrane helix</keyword>
<dbReference type="PROSITE" id="PS50893">
    <property type="entry name" value="ABC_TRANSPORTER_2"/>
    <property type="match status" value="1"/>
</dbReference>
<organism evidence="10 11">
    <name type="scientific">Pseudomonas anguilliseptica</name>
    <dbReference type="NCBI Taxonomy" id="53406"/>
    <lineage>
        <taxon>Bacteria</taxon>
        <taxon>Pseudomonadati</taxon>
        <taxon>Pseudomonadota</taxon>
        <taxon>Gammaproteobacteria</taxon>
        <taxon>Pseudomonadales</taxon>
        <taxon>Pseudomonadaceae</taxon>
        <taxon>Pseudomonas</taxon>
    </lineage>
</organism>
<feature type="domain" description="ABC transporter" evidence="8">
    <location>
        <begin position="346"/>
        <end position="582"/>
    </location>
</feature>
<sequence length="592" mass="63769">MLSILSSRQRNALRMAWRFIAPYRGRVFGALLALMFTAAITLSMGQGIKLLVDQGLATQSPAALQQSIGLFFVLVLALAIGTFTRFYLVSWIGERFVADIRKRVFNHLIELHPGFYESNRSSEIQSRLTADTTLLQSVIGSSLSMALRNLIMLVGGSVLLVVTNAKLSGIVLMALPLVVAPILIFGRRVRALSRQSQDRVADVGSYVGEVLGQIKTVQAYNHQNEDKRRFGLSAEAAFDTARQRIAQRAWLITVVIVLVLGAVGVMLWVGGMDVIAGRISGGELAAFVFYSLIVGSAFGTLSEVIGELQRAAGAAERIAELLQARNEITPPATDALHLTRPVQGRIELQGLRFAYPSRPGSFAVDGIDLQVAAGETLALVGPSGAGKSTLFDLLLRFFDPQQGGILIDGVPIQQLDPRELRNSFALVSQNPALFFGSVEDNIRYGRTDASLAEVEAAAKAAHAHEFIMKLPDGYQTHLGDAGLGLSGGQRQRLAIARALLVDAPILLLDEATSALDAESEHLIQQALPPLMEGRTTLVIAHRLSTVKSADRIAVIEHGKLAAIGSHSELVSNSPLYARLAELQFNSDSVETA</sequence>